<comment type="caution">
    <text evidence="13">Lacks conserved residue(s) required for the propagation of feature annotation.</text>
</comment>
<dbReference type="Pfam" id="PF13855">
    <property type="entry name" value="LRR_8"/>
    <property type="match status" value="1"/>
</dbReference>
<dbReference type="Pfam" id="PF00431">
    <property type="entry name" value="CUB"/>
    <property type="match status" value="1"/>
</dbReference>
<dbReference type="Gene3D" id="4.10.400.10">
    <property type="entry name" value="Low-density Lipoprotein Receptor"/>
    <property type="match status" value="5"/>
</dbReference>
<dbReference type="GO" id="GO:0008528">
    <property type="term" value="F:G protein-coupled peptide receptor activity"/>
    <property type="evidence" value="ECO:0007669"/>
    <property type="project" value="TreeGrafter"/>
</dbReference>
<dbReference type="InterPro" id="IPR036055">
    <property type="entry name" value="LDL_receptor-like_sf"/>
</dbReference>
<feature type="transmembrane region" description="Helical" evidence="14">
    <location>
        <begin position="1118"/>
        <end position="1138"/>
    </location>
</feature>
<keyword evidence="5" id="KW-0677">Repeat</keyword>
<dbReference type="InterPro" id="IPR016186">
    <property type="entry name" value="C-type_lectin-like/link_sf"/>
</dbReference>
<dbReference type="PRINTS" id="PR00261">
    <property type="entry name" value="LDLRECEPTOR"/>
</dbReference>
<dbReference type="CDD" id="cd00037">
    <property type="entry name" value="CLECT"/>
    <property type="match status" value="1"/>
</dbReference>
<feature type="disulfide bond" evidence="13">
    <location>
        <begin position="461"/>
        <end position="473"/>
    </location>
</feature>
<dbReference type="PROSITE" id="PS50068">
    <property type="entry name" value="LDLRA_2"/>
    <property type="match status" value="4"/>
</dbReference>
<dbReference type="InterPro" id="IPR003591">
    <property type="entry name" value="Leu-rich_rpt_typical-subtyp"/>
</dbReference>
<evidence type="ECO:0000256" key="9">
    <source>
        <dbReference type="ARBA" id="ARBA00023157"/>
    </source>
</evidence>
<comment type="subcellular location">
    <subcellularLocation>
        <location evidence="1">Cell membrane</location>
        <topology evidence="1">Multi-pass membrane protein</topology>
    </subcellularLocation>
</comment>
<dbReference type="SUPFAM" id="SSF57424">
    <property type="entry name" value="LDL receptor-like module"/>
    <property type="match status" value="4"/>
</dbReference>
<feature type="domain" description="C-type lectin" evidence="16">
    <location>
        <begin position="264"/>
        <end position="384"/>
    </location>
</feature>
<feature type="disulfide bond" evidence="13">
    <location>
        <begin position="425"/>
        <end position="443"/>
    </location>
</feature>
<evidence type="ECO:0000256" key="8">
    <source>
        <dbReference type="ARBA" id="ARBA00023136"/>
    </source>
</evidence>
<evidence type="ECO:0000256" key="11">
    <source>
        <dbReference type="ARBA" id="ARBA00023224"/>
    </source>
</evidence>
<evidence type="ECO:0000256" key="6">
    <source>
        <dbReference type="ARBA" id="ARBA00022989"/>
    </source>
</evidence>
<dbReference type="SUPFAM" id="SSF81321">
    <property type="entry name" value="Family A G protein-coupled receptor-like"/>
    <property type="match status" value="1"/>
</dbReference>
<feature type="disulfide bond" evidence="13">
    <location>
        <begin position="591"/>
        <end position="603"/>
    </location>
</feature>
<evidence type="ECO:0000259" key="17">
    <source>
        <dbReference type="PROSITE" id="PS50262"/>
    </source>
</evidence>
<dbReference type="InterPro" id="IPR017452">
    <property type="entry name" value="GPCR_Rhodpsn_7TM"/>
</dbReference>
<keyword evidence="4 14" id="KW-0812">Transmembrane</keyword>
<evidence type="ECO:0000256" key="13">
    <source>
        <dbReference type="PROSITE-ProRule" id="PRU00124"/>
    </source>
</evidence>
<evidence type="ECO:0000256" key="5">
    <source>
        <dbReference type="ARBA" id="ARBA00022737"/>
    </source>
</evidence>
<keyword evidence="10" id="KW-0675">Receptor</keyword>
<sequence length="1184" mass="135396">MIYSYDRPSLRLIFISDDKVEDSGFCVEILPTNATSLSVNLEEGKGVRIISPNFPNDYLPRQREEWRLFSNTGYVLNFTNFSLENNYDFLYIHNGKNATIIDTSKKLTAIPGCGILPFNNISHVQHHVCTASSAFIASANYPLEYQAGLDWFWYITTSPSTYIEIIFQEFEIKSRTPECEEDFLEFTLQSSSFRLCNETMSEKNVSYFSDDNKLTIKLNSNPYSLGGRFLAVYYERIFDRAVQVIALQQNVTCMDISQGEIQNCYCLFNYPHRISWLNASVFCQRCGTGGYLTTIRSQREMDFLQQLILRTGDPTQSTYIGLTWSDIEKRHVWSSGYPLSFTDWRVSENFTNRQPDGGGQEKCSMITLWSYRETKNWEDIPCDKLLTSQFICQQTAGTIGISPPIELSYDGNLTEDNCGEGQFTCLSGECILTVYLCDGLNDCSDHSDELDCLRKQEYPSCLSNEFPCGDEMCIPRSKVCDLKLDCRDGLDEKYCDSIEDGFQCLSNLSIPISRKCDGFRDCPGKHWEDEKDQECDYLKENFECSPEKPMKCKNGACAASSNDCIFEYDVYGFFNGCRDATHLDRCESRVCPSNHFKCPNSYCIPERYRCDKRLDCPYGEDEEFCDTYKCAVGSYKCRDSLNGTTCLPQSQVCDSIVHCPERDDELFCDFQCPDECMCTGHVFNCSFTNWTQSMAEKLPKQLKELHLQDLTIPMHHSRSFNKTLMTVNDIILKKVGLFPLLLRLDLSGNKIQIILEKQFEECENLRELYLNRNQISIITEESFGGLNKLRILYIKATNIPTNKEDIFSGLVNMKTLYSDKFHFCCLKSSPPRDECYPKAGPFSGCENLMQNSFLRMSLWLLGIAAVVGNGYVIIFRIYRQDIFPRRGRNPAQPILVVNLAIADFCIGVYLIILAWKDLAFDNVYYRYSEIWQTSALCKFAGFLSVLGSEASVIFLSVITVDRFQGVVFPFSRRKLRYKSTYLVSGCVWTLAITISALPLIPFQYFGESYYGKSSVCLALPLTNDLKPGWLFSVFVFLIFNFFSFLIMFICYIIIYFKATKSLRFGASVKSKRSERMDRQIQMTTRMFFLVFTDMACWMPIIIMGMLSQSGAVEISSGIYAWAAVLILPVNSALNPYLYTVLIKNTKRSSHTTLSNSRPMTVMETVHPGGKAHDKEQGVCFGLFC</sequence>
<dbReference type="EMBL" id="JAIZAY010000016">
    <property type="protein sequence ID" value="KAJ8027080.1"/>
    <property type="molecule type" value="Genomic_DNA"/>
</dbReference>
<dbReference type="SMART" id="SM00192">
    <property type="entry name" value="LDLa"/>
    <property type="match status" value="5"/>
</dbReference>
<keyword evidence="7" id="KW-0297">G-protein coupled receptor</keyword>
<keyword evidence="19" id="KW-1185">Reference proteome</keyword>
<dbReference type="InterPro" id="IPR035914">
    <property type="entry name" value="Sperma_CUB_dom_sf"/>
</dbReference>
<feature type="transmembrane region" description="Helical" evidence="14">
    <location>
        <begin position="856"/>
        <end position="874"/>
    </location>
</feature>
<dbReference type="PROSITE" id="PS50262">
    <property type="entry name" value="G_PROTEIN_RECEP_F1_2"/>
    <property type="match status" value="1"/>
</dbReference>
<evidence type="ECO:0000256" key="7">
    <source>
        <dbReference type="ARBA" id="ARBA00023040"/>
    </source>
</evidence>
<evidence type="ECO:0000256" key="1">
    <source>
        <dbReference type="ARBA" id="ARBA00004651"/>
    </source>
</evidence>
<evidence type="ECO:0000313" key="19">
    <source>
        <dbReference type="Proteomes" id="UP001152320"/>
    </source>
</evidence>
<keyword evidence="11" id="KW-0807">Transducer</keyword>
<comment type="caution">
    <text evidence="18">The sequence shown here is derived from an EMBL/GenBank/DDBJ whole genome shotgun (WGS) entry which is preliminary data.</text>
</comment>
<dbReference type="PROSITE" id="PS01180">
    <property type="entry name" value="CUB"/>
    <property type="match status" value="1"/>
</dbReference>
<feature type="disulfide bond" evidence="13">
    <location>
        <begin position="418"/>
        <end position="430"/>
    </location>
</feature>
<dbReference type="CDD" id="cd00041">
    <property type="entry name" value="CUB"/>
    <property type="match status" value="1"/>
</dbReference>
<keyword evidence="8 14" id="KW-0472">Membrane</keyword>
<dbReference type="SMART" id="SM00369">
    <property type="entry name" value="LRR_TYP"/>
    <property type="match status" value="2"/>
</dbReference>
<dbReference type="PROSITE" id="PS00237">
    <property type="entry name" value="G_PROTEIN_RECEP_F1_1"/>
    <property type="match status" value="1"/>
</dbReference>
<dbReference type="SMART" id="SM00034">
    <property type="entry name" value="CLECT"/>
    <property type="match status" value="1"/>
</dbReference>
<feature type="disulfide bond" evidence="13">
    <location>
        <begin position="610"/>
        <end position="625"/>
    </location>
</feature>
<dbReference type="GO" id="GO:0009755">
    <property type="term" value="P:hormone-mediated signaling pathway"/>
    <property type="evidence" value="ECO:0007669"/>
    <property type="project" value="TreeGrafter"/>
</dbReference>
<dbReference type="PANTHER" id="PTHR24372:SF77">
    <property type="entry name" value="G-PROTEIN COUPLED RECEPTORS FAMILY 1 PROFILE DOMAIN-CONTAINING PROTEIN"/>
    <property type="match status" value="1"/>
</dbReference>
<dbReference type="PROSITE" id="PS51450">
    <property type="entry name" value="LRR"/>
    <property type="match status" value="1"/>
</dbReference>
<dbReference type="Pfam" id="PF00057">
    <property type="entry name" value="Ldl_recept_a"/>
    <property type="match status" value="3"/>
</dbReference>
<dbReference type="SMART" id="SM00042">
    <property type="entry name" value="CUB"/>
    <property type="match status" value="1"/>
</dbReference>
<keyword evidence="9 13" id="KW-1015">Disulfide bond</keyword>
<dbReference type="SUPFAM" id="SSF49854">
    <property type="entry name" value="Spermadhesin, CUB domain"/>
    <property type="match status" value="2"/>
</dbReference>
<feature type="disulfide bond" evidence="13">
    <location>
        <begin position="468"/>
        <end position="486"/>
    </location>
</feature>
<dbReference type="AlphaFoldDB" id="A0A9Q1BHQ0"/>
<evidence type="ECO:0000256" key="10">
    <source>
        <dbReference type="ARBA" id="ARBA00023170"/>
    </source>
</evidence>
<dbReference type="GO" id="GO:0007189">
    <property type="term" value="P:adenylate cyclase-activating G protein-coupled receptor signaling pathway"/>
    <property type="evidence" value="ECO:0007669"/>
    <property type="project" value="TreeGrafter"/>
</dbReference>
<feature type="disulfide bond" evidence="13">
    <location>
        <begin position="480"/>
        <end position="495"/>
    </location>
</feature>
<dbReference type="Gene3D" id="2.60.120.290">
    <property type="entry name" value="Spermadhesin, CUB domain"/>
    <property type="match status" value="2"/>
</dbReference>
<reference evidence="18" key="1">
    <citation type="submission" date="2021-10" db="EMBL/GenBank/DDBJ databases">
        <title>Tropical sea cucumber genome reveals ecological adaptation and Cuvierian tubules defense mechanism.</title>
        <authorList>
            <person name="Chen T."/>
        </authorList>
    </citation>
    <scope>NUCLEOTIDE SEQUENCE</scope>
    <source>
        <strain evidence="18">Nanhai2018</strain>
        <tissue evidence="18">Muscle</tissue>
    </source>
</reference>
<dbReference type="Gene3D" id="3.10.100.10">
    <property type="entry name" value="Mannose-Binding Protein A, subunit A"/>
    <property type="match status" value="1"/>
</dbReference>
<feature type="domain" description="CUB" evidence="15">
    <location>
        <begin position="113"/>
        <end position="236"/>
    </location>
</feature>
<dbReference type="CDD" id="cd00112">
    <property type="entry name" value="LDLa"/>
    <property type="match status" value="5"/>
</dbReference>
<dbReference type="PANTHER" id="PTHR24372">
    <property type="entry name" value="GLYCOPROTEIN HORMONE RECEPTOR"/>
    <property type="match status" value="1"/>
</dbReference>
<dbReference type="InterPro" id="IPR016187">
    <property type="entry name" value="CTDL_fold"/>
</dbReference>
<dbReference type="InterPro" id="IPR000276">
    <property type="entry name" value="GPCR_Rhodpsn"/>
</dbReference>
<accession>A0A9Q1BHQ0</accession>
<gene>
    <name evidence="18" type="ORF">HOLleu_32116</name>
</gene>
<name>A0A9Q1BHQ0_HOLLE</name>
<dbReference type="Pfam" id="PF00001">
    <property type="entry name" value="7tm_1"/>
    <property type="match status" value="1"/>
</dbReference>
<dbReference type="InterPro" id="IPR001611">
    <property type="entry name" value="Leu-rich_rpt"/>
</dbReference>
<keyword evidence="6 14" id="KW-1133">Transmembrane helix</keyword>
<feature type="disulfide bond" evidence="13">
    <location>
        <begin position="437"/>
        <end position="452"/>
    </location>
</feature>
<dbReference type="OrthoDB" id="6022531at2759"/>
<evidence type="ECO:0000256" key="12">
    <source>
        <dbReference type="PROSITE-ProRule" id="PRU00059"/>
    </source>
</evidence>
<evidence type="ECO:0000256" key="4">
    <source>
        <dbReference type="ARBA" id="ARBA00022692"/>
    </source>
</evidence>
<evidence type="ECO:0000256" key="14">
    <source>
        <dbReference type="SAM" id="Phobius"/>
    </source>
</evidence>
<dbReference type="PROSITE" id="PS01209">
    <property type="entry name" value="LDLRA_1"/>
    <property type="match status" value="2"/>
</dbReference>
<feature type="disulfide bond" evidence="12">
    <location>
        <begin position="179"/>
        <end position="196"/>
    </location>
</feature>
<feature type="transmembrane region" description="Helical" evidence="14">
    <location>
        <begin position="981"/>
        <end position="1000"/>
    </location>
</feature>
<feature type="transmembrane region" description="Helical" evidence="14">
    <location>
        <begin position="895"/>
        <end position="915"/>
    </location>
</feature>
<dbReference type="Proteomes" id="UP001152320">
    <property type="component" value="Chromosome 16"/>
</dbReference>
<dbReference type="InterPro" id="IPR002172">
    <property type="entry name" value="LDrepeatLR_classA_rpt"/>
</dbReference>
<keyword evidence="2" id="KW-1003">Cell membrane</keyword>
<keyword evidence="3" id="KW-0433">Leucine-rich repeat</keyword>
<dbReference type="InterPro" id="IPR000859">
    <property type="entry name" value="CUB_dom"/>
</dbReference>
<evidence type="ECO:0000259" key="16">
    <source>
        <dbReference type="PROSITE" id="PS50041"/>
    </source>
</evidence>
<dbReference type="GO" id="GO:0005886">
    <property type="term" value="C:plasma membrane"/>
    <property type="evidence" value="ECO:0007669"/>
    <property type="project" value="UniProtKB-SubCell"/>
</dbReference>
<feature type="disulfide bond" evidence="13">
    <location>
        <begin position="598"/>
        <end position="616"/>
    </location>
</feature>
<evidence type="ECO:0008006" key="20">
    <source>
        <dbReference type="Google" id="ProtNLM"/>
    </source>
</evidence>
<dbReference type="Gene3D" id="1.20.1070.10">
    <property type="entry name" value="Rhodopsin 7-helix transmembrane proteins"/>
    <property type="match status" value="1"/>
</dbReference>
<dbReference type="PROSITE" id="PS50041">
    <property type="entry name" value="C_TYPE_LECTIN_2"/>
    <property type="match status" value="1"/>
</dbReference>
<dbReference type="InterPro" id="IPR032675">
    <property type="entry name" value="LRR_dom_sf"/>
</dbReference>
<proteinExistence type="predicted"/>
<evidence type="ECO:0000256" key="2">
    <source>
        <dbReference type="ARBA" id="ARBA00022475"/>
    </source>
</evidence>
<dbReference type="InterPro" id="IPR023415">
    <property type="entry name" value="LDLR_class-A_CS"/>
</dbReference>
<feature type="transmembrane region" description="Helical" evidence="14">
    <location>
        <begin position="1029"/>
        <end position="1054"/>
    </location>
</feature>
<evidence type="ECO:0000313" key="18">
    <source>
        <dbReference type="EMBL" id="KAJ8027080.1"/>
    </source>
</evidence>
<dbReference type="Gene3D" id="3.80.10.10">
    <property type="entry name" value="Ribonuclease Inhibitor"/>
    <property type="match status" value="1"/>
</dbReference>
<feature type="disulfide bond" evidence="13">
    <location>
        <begin position="653"/>
        <end position="668"/>
    </location>
</feature>
<protein>
    <recommendedName>
        <fullName evidence="20">G-protein coupled receptor GRL101</fullName>
    </recommendedName>
</protein>
<feature type="transmembrane region" description="Helical" evidence="14">
    <location>
        <begin position="939"/>
        <end position="960"/>
    </location>
</feature>
<organism evidence="18 19">
    <name type="scientific">Holothuria leucospilota</name>
    <name type="common">Black long sea cucumber</name>
    <name type="synonym">Mertensiothuria leucospilota</name>
    <dbReference type="NCBI Taxonomy" id="206669"/>
    <lineage>
        <taxon>Eukaryota</taxon>
        <taxon>Metazoa</taxon>
        <taxon>Echinodermata</taxon>
        <taxon>Eleutherozoa</taxon>
        <taxon>Echinozoa</taxon>
        <taxon>Holothuroidea</taxon>
        <taxon>Aspidochirotacea</taxon>
        <taxon>Aspidochirotida</taxon>
        <taxon>Holothuriidae</taxon>
        <taxon>Holothuria</taxon>
    </lineage>
</organism>
<evidence type="ECO:0000259" key="15">
    <source>
        <dbReference type="PROSITE" id="PS01180"/>
    </source>
</evidence>
<dbReference type="SUPFAM" id="SSF56436">
    <property type="entry name" value="C-type lectin-like"/>
    <property type="match status" value="1"/>
</dbReference>
<dbReference type="InterPro" id="IPR001304">
    <property type="entry name" value="C-type_lectin-like"/>
</dbReference>
<evidence type="ECO:0000256" key="3">
    <source>
        <dbReference type="ARBA" id="ARBA00022614"/>
    </source>
</evidence>
<feature type="domain" description="G-protein coupled receptors family 1 profile" evidence="17">
    <location>
        <begin position="868"/>
        <end position="1138"/>
    </location>
</feature>
<dbReference type="SUPFAM" id="SSF52058">
    <property type="entry name" value="L domain-like"/>
    <property type="match status" value="1"/>
</dbReference>
<feature type="transmembrane region" description="Helical" evidence="14">
    <location>
        <begin position="1086"/>
        <end position="1106"/>
    </location>
</feature>